<name>A0A1T5FYB9_9BACT</name>
<dbReference type="PANTHER" id="PTHR11088">
    <property type="entry name" value="TRNA DIMETHYLALLYLTRANSFERASE"/>
    <property type="match status" value="1"/>
</dbReference>
<reference evidence="15" key="1">
    <citation type="submission" date="2017-02" db="EMBL/GenBank/DDBJ databases">
        <authorList>
            <person name="Varghese N."/>
            <person name="Submissions S."/>
        </authorList>
    </citation>
    <scope>NUCLEOTIDE SEQUENCE [LARGE SCALE GENOMIC DNA]</scope>
    <source>
        <strain evidence="15">DSM 22270</strain>
    </source>
</reference>
<dbReference type="Proteomes" id="UP000190897">
    <property type="component" value="Unassembled WGS sequence"/>
</dbReference>
<feature type="binding site" evidence="10">
    <location>
        <begin position="14"/>
        <end position="21"/>
    </location>
    <ligand>
        <name>ATP</name>
        <dbReference type="ChEBI" id="CHEBI:30616"/>
    </ligand>
</feature>
<dbReference type="GO" id="GO:0006400">
    <property type="term" value="P:tRNA modification"/>
    <property type="evidence" value="ECO:0007669"/>
    <property type="project" value="TreeGrafter"/>
</dbReference>
<evidence type="ECO:0000256" key="6">
    <source>
        <dbReference type="ARBA" id="ARBA00022741"/>
    </source>
</evidence>
<comment type="subunit">
    <text evidence="10">Monomer.</text>
</comment>
<evidence type="ECO:0000256" key="4">
    <source>
        <dbReference type="ARBA" id="ARBA00022679"/>
    </source>
</evidence>
<dbReference type="AlphaFoldDB" id="A0A1T5FYB9"/>
<dbReference type="OrthoDB" id="9776390at2"/>
<feature type="region of interest" description="Interaction with substrate tRNA" evidence="10">
    <location>
        <begin position="163"/>
        <end position="167"/>
    </location>
</feature>
<comment type="caution">
    <text evidence="10">Lacks conserved residue(s) required for the propagation of feature annotation.</text>
</comment>
<evidence type="ECO:0000256" key="12">
    <source>
        <dbReference type="RuleBase" id="RU003784"/>
    </source>
</evidence>
<dbReference type="InterPro" id="IPR039657">
    <property type="entry name" value="Dimethylallyltransferase"/>
</dbReference>
<evidence type="ECO:0000313" key="14">
    <source>
        <dbReference type="EMBL" id="SKC01087.1"/>
    </source>
</evidence>
<comment type="similarity">
    <text evidence="3 10 13">Belongs to the IPP transferase family.</text>
</comment>
<protein>
    <recommendedName>
        <fullName evidence="10">tRNA dimethylallyltransferase</fullName>
        <ecNumber evidence="10">2.5.1.75</ecNumber>
    </recommendedName>
    <alternativeName>
        <fullName evidence="10">Dimethylallyl diphosphate:tRNA dimethylallyltransferase</fullName>
        <shortName evidence="10">DMAPP:tRNA dimethylallyltransferase</shortName>
        <shortName evidence="10">DMATase</shortName>
    </alternativeName>
    <alternativeName>
        <fullName evidence="10">Isopentenyl-diphosphate:tRNA isopentenyltransferase</fullName>
        <shortName evidence="10">IPP transferase</shortName>
        <shortName evidence="10">IPPT</shortName>
        <shortName evidence="10">IPTase</shortName>
    </alternativeName>
</protein>
<dbReference type="GO" id="GO:0005524">
    <property type="term" value="F:ATP binding"/>
    <property type="evidence" value="ECO:0007669"/>
    <property type="project" value="UniProtKB-UniRule"/>
</dbReference>
<dbReference type="GO" id="GO:0052381">
    <property type="term" value="F:tRNA dimethylallyltransferase activity"/>
    <property type="evidence" value="ECO:0007669"/>
    <property type="project" value="UniProtKB-UniRule"/>
</dbReference>
<accession>A0A1T5FYB9</accession>
<dbReference type="EMBL" id="FUZA01000004">
    <property type="protein sequence ID" value="SKC01087.1"/>
    <property type="molecule type" value="Genomic_DNA"/>
</dbReference>
<evidence type="ECO:0000256" key="2">
    <source>
        <dbReference type="ARBA" id="ARBA00003213"/>
    </source>
</evidence>
<proteinExistence type="inferred from homology"/>
<dbReference type="InterPro" id="IPR018022">
    <property type="entry name" value="IPT"/>
</dbReference>
<keyword evidence="6 10" id="KW-0547">Nucleotide-binding</keyword>
<keyword evidence="8 10" id="KW-0460">Magnesium</keyword>
<dbReference type="EC" id="2.5.1.75" evidence="10"/>
<keyword evidence="7 10" id="KW-0067">ATP-binding</keyword>
<comment type="catalytic activity">
    <reaction evidence="9 10 11">
        <text>adenosine(37) in tRNA + dimethylallyl diphosphate = N(6)-dimethylallyladenosine(37) in tRNA + diphosphate</text>
        <dbReference type="Rhea" id="RHEA:26482"/>
        <dbReference type="Rhea" id="RHEA-COMP:10162"/>
        <dbReference type="Rhea" id="RHEA-COMP:10375"/>
        <dbReference type="ChEBI" id="CHEBI:33019"/>
        <dbReference type="ChEBI" id="CHEBI:57623"/>
        <dbReference type="ChEBI" id="CHEBI:74411"/>
        <dbReference type="ChEBI" id="CHEBI:74415"/>
        <dbReference type="EC" id="2.5.1.75"/>
    </reaction>
</comment>
<dbReference type="NCBIfam" id="TIGR00174">
    <property type="entry name" value="miaA"/>
    <property type="match status" value="1"/>
</dbReference>
<evidence type="ECO:0000313" key="15">
    <source>
        <dbReference type="Proteomes" id="UP000190897"/>
    </source>
</evidence>
<feature type="site" description="Interaction with substrate tRNA" evidence="10">
    <location>
        <position position="127"/>
    </location>
</feature>
<dbReference type="PANTHER" id="PTHR11088:SF60">
    <property type="entry name" value="TRNA DIMETHYLALLYLTRANSFERASE"/>
    <property type="match status" value="1"/>
</dbReference>
<comment type="function">
    <text evidence="2 10 12">Catalyzes the transfer of a dimethylallyl group onto the adenine at position 37 in tRNAs that read codons beginning with uridine, leading to the formation of N6-(dimethylallyl)adenosine (i(6)A).</text>
</comment>
<comment type="cofactor">
    <cofactor evidence="1 10">
        <name>Mg(2+)</name>
        <dbReference type="ChEBI" id="CHEBI:18420"/>
    </cofactor>
</comment>
<evidence type="ECO:0000256" key="7">
    <source>
        <dbReference type="ARBA" id="ARBA00022840"/>
    </source>
</evidence>
<gene>
    <name evidence="10" type="primary">miaA</name>
    <name evidence="14" type="ORF">SAMN05660293_03574</name>
</gene>
<feature type="region of interest" description="Interaction with substrate tRNA" evidence="10">
    <location>
        <begin position="39"/>
        <end position="42"/>
    </location>
</feature>
<evidence type="ECO:0000256" key="8">
    <source>
        <dbReference type="ARBA" id="ARBA00022842"/>
    </source>
</evidence>
<keyword evidence="4 10" id="KW-0808">Transferase</keyword>
<dbReference type="STRING" id="651661.SAMN05660293_03574"/>
<feature type="binding site" evidence="10">
    <location>
        <begin position="16"/>
        <end position="21"/>
    </location>
    <ligand>
        <name>substrate</name>
    </ligand>
</feature>
<keyword evidence="15" id="KW-1185">Reference proteome</keyword>
<evidence type="ECO:0000256" key="10">
    <source>
        <dbReference type="HAMAP-Rule" id="MF_00185"/>
    </source>
</evidence>
<dbReference type="Gene3D" id="1.10.20.140">
    <property type="match status" value="1"/>
</dbReference>
<organism evidence="14 15">
    <name type="scientific">Dyadobacter psychrophilus</name>
    <dbReference type="NCBI Taxonomy" id="651661"/>
    <lineage>
        <taxon>Bacteria</taxon>
        <taxon>Pseudomonadati</taxon>
        <taxon>Bacteroidota</taxon>
        <taxon>Cytophagia</taxon>
        <taxon>Cytophagales</taxon>
        <taxon>Spirosomataceae</taxon>
        <taxon>Dyadobacter</taxon>
    </lineage>
</organism>
<dbReference type="RefSeq" id="WP_082216071.1">
    <property type="nucleotide sequence ID" value="NZ_FUZA01000004.1"/>
</dbReference>
<evidence type="ECO:0000256" key="3">
    <source>
        <dbReference type="ARBA" id="ARBA00005842"/>
    </source>
</evidence>
<evidence type="ECO:0000256" key="5">
    <source>
        <dbReference type="ARBA" id="ARBA00022694"/>
    </source>
</evidence>
<evidence type="ECO:0000256" key="9">
    <source>
        <dbReference type="ARBA" id="ARBA00049563"/>
    </source>
</evidence>
<dbReference type="Pfam" id="PF01715">
    <property type="entry name" value="IPPT"/>
    <property type="match status" value="1"/>
</dbReference>
<keyword evidence="5 10" id="KW-0819">tRNA processing</keyword>
<dbReference type="HAMAP" id="MF_00185">
    <property type="entry name" value="IPP_trans"/>
    <property type="match status" value="1"/>
</dbReference>
<feature type="site" description="Interaction with substrate tRNA" evidence="10">
    <location>
        <position position="105"/>
    </location>
</feature>
<evidence type="ECO:0000256" key="1">
    <source>
        <dbReference type="ARBA" id="ARBA00001946"/>
    </source>
</evidence>
<evidence type="ECO:0000256" key="11">
    <source>
        <dbReference type="RuleBase" id="RU003783"/>
    </source>
</evidence>
<evidence type="ECO:0000256" key="13">
    <source>
        <dbReference type="RuleBase" id="RU003785"/>
    </source>
</evidence>
<dbReference type="Gene3D" id="3.40.50.300">
    <property type="entry name" value="P-loop containing nucleotide triphosphate hydrolases"/>
    <property type="match status" value="1"/>
</dbReference>
<dbReference type="InterPro" id="IPR027417">
    <property type="entry name" value="P-loop_NTPase"/>
</dbReference>
<sequence>MSERQKKYLIIIAGPTAVGKTALSIQIAKALNTEIISADSRQFFRELNIGTAKPTNEELAHVNHHFVNSHSISEIYSAGDFERDVLKLLETLFKAHDYVVMTGGSGFYVKAVSEGLDELPAPLPGLRESLTEKLNEKGLDVLQAEIRDIDPTFASTPEINNPQRVVRALEVFYTTGTPISHYHLKKTQKRPFEQIMIALDRDRSELYSRIDLRMDIMLGNGLVAEAKDLLPYRAHHALQTVGYKEVYGFLDDQYDEKEMIRLLKQNSRRYAKRQLTWFRHQGNFEWFQADEYEKILAYIQARIHDNADQ</sequence>
<dbReference type="SUPFAM" id="SSF52540">
    <property type="entry name" value="P-loop containing nucleoside triphosphate hydrolases"/>
    <property type="match status" value="1"/>
</dbReference>